<dbReference type="EMBL" id="MBDN02000439">
    <property type="protein sequence ID" value="RLN75300.1"/>
    <property type="molecule type" value="Genomic_DNA"/>
</dbReference>
<dbReference type="Proteomes" id="UP000285883">
    <property type="component" value="Unassembled WGS sequence"/>
</dbReference>
<feature type="transmembrane region" description="Helical" evidence="2">
    <location>
        <begin position="229"/>
        <end position="249"/>
    </location>
</feature>
<keyword evidence="2" id="KW-0472">Membrane</keyword>
<feature type="compositionally biased region" description="Basic and acidic residues" evidence="1">
    <location>
        <begin position="18"/>
        <end position="32"/>
    </location>
</feature>
<organism evidence="5 8">
    <name type="scientific">Phytophthora kernoviae</name>
    <dbReference type="NCBI Taxonomy" id="325452"/>
    <lineage>
        <taxon>Eukaryota</taxon>
        <taxon>Sar</taxon>
        <taxon>Stramenopiles</taxon>
        <taxon>Oomycota</taxon>
        <taxon>Peronosporomycetes</taxon>
        <taxon>Peronosporales</taxon>
        <taxon>Peronosporaceae</taxon>
        <taxon>Phytophthora</taxon>
    </lineage>
</organism>
<evidence type="ECO:0000313" key="4">
    <source>
        <dbReference type="EMBL" id="KAG2514102.1"/>
    </source>
</evidence>
<dbReference type="Proteomes" id="UP000785171">
    <property type="component" value="Unassembled WGS sequence"/>
</dbReference>
<feature type="region of interest" description="Disordered" evidence="1">
    <location>
        <begin position="1"/>
        <end position="32"/>
    </location>
</feature>
<feature type="transmembrane region" description="Helical" evidence="2">
    <location>
        <begin position="180"/>
        <end position="208"/>
    </location>
</feature>
<proteinExistence type="predicted"/>
<evidence type="ECO:0008006" key="9">
    <source>
        <dbReference type="Google" id="ProtNLM"/>
    </source>
</evidence>
<evidence type="ECO:0000313" key="3">
    <source>
        <dbReference type="EMBL" id="KAG2510782.1"/>
    </source>
</evidence>
<sequence length="566" mass="62507">MAPHRKKKPPTQSLRVQAEAKAEVQAAERRQLDLDRMSSYSDDAFECESPHAILASSRGIRPEYRSDFHEALYEETETSGDNAGGHPKTSAASPYLVVDNIGRLRVDSTSESDNHDDVAYGELAQPRPEIILRWKRFAFLVVLTAAVMSAIAAWLREGFVVYQAVAVKDAEDKADTVNSYIGLIMGFIESLVGLGVEEIFPVFIVYLHNLRWYPGDDPATKKQGKFKKFALTIFIPAVMMAVGSSLSAIQANQQDDSVSTTNSTSSNNTTIATRHLQQDVVELEGEILRNSILKTALARKVDPMPPLDASVCSEQESTAYLVENLLSAAPKAVFGFPLPEWGAEFGNAWYREASTKRYNVMYSGAETTGGDVALSDVMPLATVYELWMQGSTLLRKSLRPCSSAMDTYLRYANSNHFYINGDMLDTMAASALLFIFQNARVLDAAPGEGITATQRRLADTGRRVKVFLSNTSIGNACTWTGCGVLLVLTILALVLPNERARLSPPRGGNARAERFVAVQTEQIYPNLIYKKRFLIGKTGEEIKFGEFAVESVGLHHKMEEDEQIYI</sequence>
<dbReference type="Proteomes" id="UP000792063">
    <property type="component" value="Unassembled WGS sequence"/>
</dbReference>
<evidence type="ECO:0000256" key="2">
    <source>
        <dbReference type="SAM" id="Phobius"/>
    </source>
</evidence>
<feature type="transmembrane region" description="Helical" evidence="2">
    <location>
        <begin position="137"/>
        <end position="155"/>
    </location>
</feature>
<evidence type="ECO:0000256" key="1">
    <source>
        <dbReference type="SAM" id="MobiDB-lite"/>
    </source>
</evidence>
<dbReference type="EMBL" id="JPWU03000484">
    <property type="protein sequence ID" value="KAG2514102.1"/>
    <property type="molecule type" value="Genomic_DNA"/>
</dbReference>
<name>A0A3R7JB74_9STRA</name>
<reference evidence="7 8" key="2">
    <citation type="submission" date="2018-07" db="EMBL/GenBank/DDBJ databases">
        <title>Genome sequencing of oomycete isolates from Chile give support for New Zealand origin for Phytophthora kernoviae and make available the first Nothophytophthora sp. genome.</title>
        <authorList>
            <person name="Studholme D.J."/>
            <person name="Sanfuentes E."/>
            <person name="Panda P."/>
            <person name="Hill R."/>
            <person name="Sambles C."/>
            <person name="Grant M."/>
            <person name="Williams N.M."/>
            <person name="Mcdougal R.L."/>
        </authorList>
    </citation>
    <scope>NUCLEOTIDE SEQUENCE [LARGE SCALE GENOMIC DNA]</scope>
    <source>
        <strain evidence="5">Chile2</strain>
        <strain evidence="6">Chile4</strain>
    </source>
</reference>
<reference evidence="3" key="1">
    <citation type="journal article" date="2015" name="Genom Data">
        <title>Genome sequences of six Phytophthora species associated with forests in New Zealand.</title>
        <authorList>
            <person name="Studholme D.J."/>
            <person name="McDougal R.L."/>
            <person name="Sambles C."/>
            <person name="Hansen E."/>
            <person name="Hardy G."/>
            <person name="Grant M."/>
            <person name="Ganley R.J."/>
            <person name="Williams N.M."/>
        </authorList>
    </citation>
    <scope>NUCLEOTIDE SEQUENCE</scope>
    <source>
        <strain evidence="3">NZFS 2646</strain>
        <strain evidence="4">NZFS 3630</strain>
    </source>
</reference>
<keyword evidence="2" id="KW-1133">Transmembrane helix</keyword>
<keyword evidence="2" id="KW-0812">Transmembrane</keyword>
<reference evidence="3" key="3">
    <citation type="submission" date="2020-06" db="EMBL/GenBank/DDBJ databases">
        <authorList>
            <person name="Studholme D.J."/>
        </authorList>
    </citation>
    <scope>NUCLEOTIDE SEQUENCE</scope>
    <source>
        <strain evidence="3">NZFS 2646</strain>
        <strain evidence="4">NZFS 3630</strain>
    </source>
</reference>
<dbReference type="AlphaFoldDB" id="A0A3R7JB74"/>
<dbReference type="EMBL" id="JPWV03000465">
    <property type="protein sequence ID" value="KAG2510782.1"/>
    <property type="molecule type" value="Genomic_DNA"/>
</dbReference>
<gene>
    <name evidence="5" type="ORF">BBI17_008370</name>
    <name evidence="6" type="ORF">BBO99_00008425</name>
    <name evidence="3" type="ORF">JM16_008426</name>
    <name evidence="4" type="ORF">JM18_008426</name>
</gene>
<keyword evidence="7" id="KW-1185">Reference proteome</keyword>
<evidence type="ECO:0000313" key="8">
    <source>
        <dbReference type="Proteomes" id="UP000285883"/>
    </source>
</evidence>
<evidence type="ECO:0000313" key="5">
    <source>
        <dbReference type="EMBL" id="RLN45932.1"/>
    </source>
</evidence>
<evidence type="ECO:0000313" key="6">
    <source>
        <dbReference type="EMBL" id="RLN75300.1"/>
    </source>
</evidence>
<protein>
    <recommendedName>
        <fullName evidence="9">Transmembrane protein</fullName>
    </recommendedName>
</protein>
<dbReference type="Proteomes" id="UP000285624">
    <property type="component" value="Unassembled WGS sequence"/>
</dbReference>
<comment type="caution">
    <text evidence="5">The sequence shown here is derived from an EMBL/GenBank/DDBJ whole genome shotgun (WGS) entry which is preliminary data.</text>
</comment>
<evidence type="ECO:0000313" key="7">
    <source>
        <dbReference type="Proteomes" id="UP000285624"/>
    </source>
</evidence>
<accession>A0A3R7JB74</accession>
<dbReference type="EMBL" id="MAYM02000109">
    <property type="protein sequence ID" value="RLN45932.1"/>
    <property type="molecule type" value="Genomic_DNA"/>
</dbReference>